<keyword evidence="3" id="KW-1185">Reference proteome</keyword>
<evidence type="ECO:0000313" key="2">
    <source>
        <dbReference type="EMBL" id="MBU2874217.1"/>
    </source>
</evidence>
<protein>
    <submittedName>
        <fullName evidence="2">Heme-binding protein</fullName>
    </submittedName>
</protein>
<dbReference type="InterPro" id="IPR052517">
    <property type="entry name" value="GlcG_carb_metab_protein"/>
</dbReference>
<sequence length="688" mass="71084">MTSLKRLSVLLSFLLTACGGGSGELDPAAGAVPLGGCDGSCVNTERGGNPDNVRLTINDVETVIAQGVAEADARGTDATLAVVDRVGNVLGVWRTGTTGMPRDVLIASSPDGSGGSEIMGGLEGIEAGIDGLAAIAKAITGAYLSSEGNAFSTRTASQIVQEHFNPGEFFQPAGPLFGVQFSQLACSDFSQRFNSFGPSIGPHRSPLGLSADPGGLPLYKNGTVIGGVGVIADDLYSFDRNVIDNDRSNQNANVDELIALAASFGFVAPVERRANRIAIEGKTLRFLDGDASELQSNPGSAPSFPPANGQLVAVTGYTGATIQPGLVFGSPASGIRAADSAKSDEAPYVGDDGYVFVDAANNNRYPATAGAQPVADRLLASEVEVLMQEALRVANQARAQIRRPHGSQARVTISVVDTDGNILGMLRSRDAPVFGSDVSLQKARTAALFSSGAAANTLATPGMDARYISLVGGLNTVDTIDLGDYVTSVQSFLGLPTALTDGAVAFSDRAGGNLSRPFFPDGIDTADPGPFSKPSGKWSPFSTGLQLDLVINGVIQHVLFAAGAIVTDTPQSCGGVTHASLGTFSTVGFTHKRLANGIQIFPGSAPIYRGNVLVGGIGVSGDGIEQDDMIAFLAIDRANARLSVNPINNAPEHMRADTLTPQGTRLRYIQCPQAPFLGSDEQQPCKGK</sequence>
<accession>A0ABS6A8F3</accession>
<name>A0ABS6A8F3_9GAMM</name>
<dbReference type="Proteomes" id="UP000753376">
    <property type="component" value="Unassembled WGS sequence"/>
</dbReference>
<evidence type="ECO:0000256" key="1">
    <source>
        <dbReference type="SAM" id="SignalP"/>
    </source>
</evidence>
<gene>
    <name evidence="2" type="ORF">KO508_09380</name>
</gene>
<organism evidence="2 3">
    <name type="scientific">Marinobacter salexigens</name>
    <dbReference type="NCBI Taxonomy" id="1925763"/>
    <lineage>
        <taxon>Bacteria</taxon>
        <taxon>Pseudomonadati</taxon>
        <taxon>Pseudomonadota</taxon>
        <taxon>Gammaproteobacteria</taxon>
        <taxon>Pseudomonadales</taxon>
        <taxon>Marinobacteraceae</taxon>
        <taxon>Marinobacter</taxon>
    </lineage>
</organism>
<dbReference type="RefSeq" id="WP_216008065.1">
    <property type="nucleotide sequence ID" value="NZ_JAHKPV010000017.1"/>
</dbReference>
<reference evidence="2 3" key="1">
    <citation type="submission" date="2021-05" db="EMBL/GenBank/DDBJ databases">
        <title>Draft genomes of bacteria isolated from model marine particles.</title>
        <authorList>
            <person name="Datta M.S."/>
            <person name="Schwartzman J.A."/>
            <person name="Enke T.N."/>
            <person name="Saavedra J."/>
            <person name="Cermak N."/>
            <person name="Cordero O.X."/>
        </authorList>
    </citation>
    <scope>NUCLEOTIDE SEQUENCE [LARGE SCALE GENOMIC DNA]</scope>
    <source>
        <strain evidence="2 3">D2M19</strain>
    </source>
</reference>
<dbReference type="PANTHER" id="PTHR34309">
    <property type="entry name" value="SLR1406 PROTEIN"/>
    <property type="match status" value="1"/>
</dbReference>
<dbReference type="PANTHER" id="PTHR34309:SF1">
    <property type="entry name" value="PROTEIN GLCG"/>
    <property type="match status" value="1"/>
</dbReference>
<comment type="caution">
    <text evidence="2">The sequence shown here is derived from an EMBL/GenBank/DDBJ whole genome shotgun (WGS) entry which is preliminary data.</text>
</comment>
<dbReference type="Pfam" id="PF03928">
    <property type="entry name" value="HbpS-like"/>
    <property type="match status" value="1"/>
</dbReference>
<proteinExistence type="predicted"/>
<keyword evidence="1" id="KW-0732">Signal</keyword>
<evidence type="ECO:0000313" key="3">
    <source>
        <dbReference type="Proteomes" id="UP000753376"/>
    </source>
</evidence>
<feature type="chain" id="PRO_5047173117" evidence="1">
    <location>
        <begin position="18"/>
        <end position="688"/>
    </location>
</feature>
<feature type="signal peptide" evidence="1">
    <location>
        <begin position="1"/>
        <end position="17"/>
    </location>
</feature>
<dbReference type="InterPro" id="IPR005624">
    <property type="entry name" value="PduO/GlcC-like"/>
</dbReference>
<dbReference type="PROSITE" id="PS51257">
    <property type="entry name" value="PROKAR_LIPOPROTEIN"/>
    <property type="match status" value="1"/>
</dbReference>
<dbReference type="EMBL" id="JAHKPV010000017">
    <property type="protein sequence ID" value="MBU2874217.1"/>
    <property type="molecule type" value="Genomic_DNA"/>
</dbReference>